<accession>A0A5E7E824</accession>
<dbReference type="AlphaFoldDB" id="A0A5E7E824"/>
<reference evidence="1 2" key="1">
    <citation type="submission" date="2019-09" db="EMBL/GenBank/DDBJ databases">
        <authorList>
            <person name="Chandra G."/>
            <person name="Truman W A."/>
        </authorList>
    </citation>
    <scope>NUCLEOTIDE SEQUENCE [LARGE SCALE GENOMIC DNA]</scope>
    <source>
        <strain evidence="1">PS710</strain>
    </source>
</reference>
<name>A0A5E7E824_PSEFL</name>
<sequence length="103" mass="10944">MGDAWLEAAFASKPAPTRGSALSTIHLCTGDHVGAGAGCDLLIFSDLESDEDQDQKIAAFGSSCTDRIRPVVIWHNLQHQAGTFKSTPNAWANAFTSGLRTVL</sequence>
<protein>
    <submittedName>
        <fullName evidence="1">Uncharacterized protein</fullName>
    </submittedName>
</protein>
<dbReference type="EMBL" id="CABVHW010000017">
    <property type="protein sequence ID" value="VVO22799.1"/>
    <property type="molecule type" value="Genomic_DNA"/>
</dbReference>
<dbReference type="Proteomes" id="UP000381093">
    <property type="component" value="Unassembled WGS sequence"/>
</dbReference>
<evidence type="ECO:0000313" key="2">
    <source>
        <dbReference type="Proteomes" id="UP000381093"/>
    </source>
</evidence>
<proteinExistence type="predicted"/>
<gene>
    <name evidence="1" type="ORF">PS710_04377</name>
</gene>
<organism evidence="1 2">
    <name type="scientific">Pseudomonas fluorescens</name>
    <dbReference type="NCBI Taxonomy" id="294"/>
    <lineage>
        <taxon>Bacteria</taxon>
        <taxon>Pseudomonadati</taxon>
        <taxon>Pseudomonadota</taxon>
        <taxon>Gammaproteobacteria</taxon>
        <taxon>Pseudomonadales</taxon>
        <taxon>Pseudomonadaceae</taxon>
        <taxon>Pseudomonas</taxon>
    </lineage>
</organism>
<evidence type="ECO:0000313" key="1">
    <source>
        <dbReference type="EMBL" id="VVO22799.1"/>
    </source>
</evidence>